<evidence type="ECO:0000256" key="1">
    <source>
        <dbReference type="ARBA" id="ARBA00022553"/>
    </source>
</evidence>
<comment type="function">
    <text evidence="6 7">Catalyzes the reversible transfer of the terminal phosphate of ATP to form a long-chain polyphosphate (polyP).</text>
</comment>
<dbReference type="InterPro" id="IPR036832">
    <property type="entry name" value="PPK_N_dom_sf"/>
</dbReference>
<feature type="binding site" evidence="6">
    <location>
        <position position="375"/>
    </location>
    <ligand>
        <name>Mg(2+)</name>
        <dbReference type="ChEBI" id="CHEBI:18420"/>
    </ligand>
</feature>
<comment type="catalytic activity">
    <reaction evidence="6 7">
        <text>[phosphate](n) + ATP = [phosphate](n+1) + ADP</text>
        <dbReference type="Rhea" id="RHEA:19573"/>
        <dbReference type="Rhea" id="RHEA-COMP:9859"/>
        <dbReference type="Rhea" id="RHEA-COMP:14280"/>
        <dbReference type="ChEBI" id="CHEBI:16838"/>
        <dbReference type="ChEBI" id="CHEBI:30616"/>
        <dbReference type="ChEBI" id="CHEBI:456216"/>
        <dbReference type="EC" id="2.7.4.1"/>
    </reaction>
</comment>
<dbReference type="GO" id="GO:0008976">
    <property type="term" value="F:polyphosphate kinase activity"/>
    <property type="evidence" value="ECO:0007669"/>
    <property type="project" value="UniProtKB-UniRule"/>
</dbReference>
<keyword evidence="6" id="KW-0460">Magnesium</keyword>
<dbReference type="AlphaFoldDB" id="A0A7T3BLK1"/>
<feature type="binding site" evidence="6">
    <location>
        <position position="45"/>
    </location>
    <ligand>
        <name>ATP</name>
        <dbReference type="ChEBI" id="CHEBI:30616"/>
    </ligand>
</feature>
<feature type="binding site" evidence="6">
    <location>
        <position position="468"/>
    </location>
    <ligand>
        <name>ATP</name>
        <dbReference type="ChEBI" id="CHEBI:30616"/>
    </ligand>
</feature>
<dbReference type="PANTHER" id="PTHR30218:SF0">
    <property type="entry name" value="POLYPHOSPHATE KINASE"/>
    <property type="match status" value="1"/>
</dbReference>
<dbReference type="SUPFAM" id="SSF143724">
    <property type="entry name" value="PHP14-like"/>
    <property type="match status" value="1"/>
</dbReference>
<feature type="binding site" evidence="6">
    <location>
        <position position="405"/>
    </location>
    <ligand>
        <name>Mg(2+)</name>
        <dbReference type="ChEBI" id="CHEBI:18420"/>
    </ligand>
</feature>
<dbReference type="NCBIfam" id="NF003917">
    <property type="entry name" value="PRK05443.1-1"/>
    <property type="match status" value="1"/>
</dbReference>
<dbReference type="CDD" id="cd09168">
    <property type="entry name" value="PLDc_PaPPK1_C2_like"/>
    <property type="match status" value="1"/>
</dbReference>
<dbReference type="SUPFAM" id="SSF56024">
    <property type="entry name" value="Phospholipase D/nuclease"/>
    <property type="match status" value="2"/>
</dbReference>
<keyword evidence="4 6" id="KW-0418">Kinase</keyword>
<feature type="domain" description="Polyphosphate kinase C-terminal" evidence="11">
    <location>
        <begin position="331"/>
        <end position="494"/>
    </location>
</feature>
<keyword evidence="6" id="KW-0479">Metal-binding</keyword>
<feature type="domain" description="Polyphosphate kinase middle" evidence="8">
    <location>
        <begin position="122"/>
        <end position="302"/>
    </location>
</feature>
<dbReference type="Gene3D" id="3.30.1840.10">
    <property type="entry name" value="Polyphosphate kinase middle domain"/>
    <property type="match status" value="1"/>
</dbReference>
<dbReference type="PIRSF" id="PIRSF015589">
    <property type="entry name" value="PP_kinase"/>
    <property type="match status" value="1"/>
</dbReference>
<dbReference type="EC" id="2.7.4.1" evidence="6 7"/>
<reference evidence="12 13" key="1">
    <citation type="submission" date="2020-12" db="EMBL/GenBank/DDBJ databases">
        <title>FDA dAtabase for Regulatory Grade micrObial Sequences (FDA-ARGOS): Supporting development and validation of Infectious Disease Dx tests.</title>
        <authorList>
            <person name="Sproer C."/>
            <person name="Gronow S."/>
            <person name="Severitt S."/>
            <person name="Schroder I."/>
            <person name="Tallon L."/>
            <person name="Sadzewicz L."/>
            <person name="Zhao X."/>
            <person name="Boylan J."/>
            <person name="Ott S."/>
            <person name="Bowen H."/>
            <person name="Vavikolanu K."/>
            <person name="Mehta A."/>
            <person name="Aluvathingal J."/>
            <person name="Nadendla S."/>
            <person name="Lowell S."/>
            <person name="Myers T."/>
            <person name="Yan Y."/>
            <person name="Sichtig H."/>
        </authorList>
    </citation>
    <scope>NUCLEOTIDE SEQUENCE [LARGE SCALE GENOMIC DNA]</scope>
    <source>
        <strain evidence="12 13">FDAARGOS_871</strain>
    </source>
</reference>
<feature type="domain" description="Polyphosphate kinase N-terminal" evidence="9">
    <location>
        <begin position="9"/>
        <end position="112"/>
    </location>
</feature>
<feature type="active site" description="Phosphohistidine intermediate" evidence="6">
    <location>
        <position position="435"/>
    </location>
</feature>
<organism evidence="12 13">
    <name type="scientific">Neisseria cinerea</name>
    <dbReference type="NCBI Taxonomy" id="483"/>
    <lineage>
        <taxon>Bacteria</taxon>
        <taxon>Pseudomonadati</taxon>
        <taxon>Pseudomonadota</taxon>
        <taxon>Betaproteobacteria</taxon>
        <taxon>Neisseriales</taxon>
        <taxon>Neisseriaceae</taxon>
        <taxon>Neisseria</taxon>
    </lineage>
</organism>
<comment type="PTM">
    <text evidence="6 7">An intermediate of this reaction is the autophosphorylated ppk in which a phosphate is covalently linked to a histidine residue through a N-P bond.</text>
</comment>
<feature type="binding site" evidence="6">
    <location>
        <position position="592"/>
    </location>
    <ligand>
        <name>ATP</name>
        <dbReference type="ChEBI" id="CHEBI:30616"/>
    </ligand>
</feature>
<keyword evidence="5 6" id="KW-0067">ATP-binding</keyword>
<keyword evidence="1 6" id="KW-0597">Phosphoprotein</keyword>
<proteinExistence type="inferred from homology"/>
<dbReference type="GO" id="GO:0005524">
    <property type="term" value="F:ATP binding"/>
    <property type="evidence" value="ECO:0007669"/>
    <property type="project" value="UniProtKB-KW"/>
</dbReference>
<sequence>MHEQNRILCRELSLLEFNRRVLAQAEDKNVPLLERLRFLCIVSSNLDEFFEVRMAWLKREDKLHPRCKLDNGKMPSETIADVTKAARSLIQHQYDLFNNVLQPELAQEGIFFYRRRNWTDTQKKWIEDYFDRELLPILTPIGLDPSHPFPRPLNKSLNFAVELDGTDAFGRPSGMAIVQAPRILPRVVPLPAELCQGGSGFVFLSSILHAHVGKLFPSMTVKGCHQFRLTRDSDLTVDEEDLKNLRAAIQNELHDREYGDGVRLEVADTCPAYIHDFLLSQFRLTAAELYQVKGPVNLVRLNAVPDLVDRPDLKFPPHTQGRLKALGKNGSIFKLIRRAPILLHHPYQSFDPVVHMIREAAADPAVLAVKMTIYRTGSNSELVRALMKAALAGKQVTVVVELMARFDEANNVNWAQQLENAGAHVVYGVFGYKVHAKMALVIRREDGVLKRYAHLGTGNYHQGTSRIYTDFGIITDDDQITADVNTLFMEITGLGKPGRLNKLYQSPFTLHKMIINRIRQETAHAKVGKPARITAKMNSLIEPSVIDALYQASAAGVQVDLIVRGMCTLRPGVKGLSENIRVRSIVGRQLEHSRIYCFHNNGADDTFISSADWMGRNFFRRIEVATPVTTPTLKKRVIHEGLTMALDDNTHAWLMQPDGSYIRATPAEGESEVDLQNDLWVLHGG</sequence>
<evidence type="ECO:0000313" key="12">
    <source>
        <dbReference type="EMBL" id="QPT37920.1"/>
    </source>
</evidence>
<keyword evidence="13" id="KW-1185">Reference proteome</keyword>
<accession>A0A7T3BLK1</accession>
<dbReference type="GO" id="GO:0006799">
    <property type="term" value="P:polyphosphate biosynthetic process"/>
    <property type="evidence" value="ECO:0007669"/>
    <property type="project" value="UniProtKB-UniRule"/>
</dbReference>
<evidence type="ECO:0000256" key="3">
    <source>
        <dbReference type="ARBA" id="ARBA00022741"/>
    </source>
</evidence>
<protein>
    <recommendedName>
        <fullName evidence="6 7">Polyphosphate kinase</fullName>
        <ecNumber evidence="6 7">2.7.4.1</ecNumber>
    </recommendedName>
    <alternativeName>
        <fullName evidence="6">ATP-polyphosphate phosphotransferase</fullName>
    </alternativeName>
    <alternativeName>
        <fullName evidence="6">Polyphosphoric acid kinase</fullName>
    </alternativeName>
</protein>
<keyword evidence="3 6" id="KW-0547">Nucleotide-binding</keyword>
<gene>
    <name evidence="12" type="primary">ppk1</name>
    <name evidence="6" type="synonym">ppk</name>
    <name evidence="12" type="ORF">I6G28_08525</name>
</gene>
<evidence type="ECO:0000256" key="4">
    <source>
        <dbReference type="ARBA" id="ARBA00022777"/>
    </source>
</evidence>
<comment type="similarity">
    <text evidence="6 7">Belongs to the polyphosphate kinase 1 (PPK1) family.</text>
</comment>
<dbReference type="GO" id="GO:0046872">
    <property type="term" value="F:metal ion binding"/>
    <property type="evidence" value="ECO:0007669"/>
    <property type="project" value="UniProtKB-KW"/>
</dbReference>
<evidence type="ECO:0000313" key="13">
    <source>
        <dbReference type="Proteomes" id="UP000594865"/>
    </source>
</evidence>
<dbReference type="InterPro" id="IPR024953">
    <property type="entry name" value="PP_kinase_middle"/>
</dbReference>
<evidence type="ECO:0000259" key="9">
    <source>
        <dbReference type="Pfam" id="PF13089"/>
    </source>
</evidence>
<dbReference type="EMBL" id="CP065726">
    <property type="protein sequence ID" value="QPT37920.1"/>
    <property type="molecule type" value="Genomic_DNA"/>
</dbReference>
<dbReference type="InterPro" id="IPR041108">
    <property type="entry name" value="PP_kinase_C_1"/>
</dbReference>
<dbReference type="InterPro" id="IPR025198">
    <property type="entry name" value="PPK_N_dom"/>
</dbReference>
<comment type="cofactor">
    <cofactor evidence="6">
        <name>Mg(2+)</name>
        <dbReference type="ChEBI" id="CHEBI:18420"/>
    </cofactor>
</comment>
<evidence type="ECO:0000256" key="2">
    <source>
        <dbReference type="ARBA" id="ARBA00022679"/>
    </source>
</evidence>
<dbReference type="GO" id="GO:0009358">
    <property type="term" value="C:polyphosphate kinase complex"/>
    <property type="evidence" value="ECO:0007669"/>
    <property type="project" value="InterPro"/>
</dbReference>
<dbReference type="Pfam" id="PF17941">
    <property type="entry name" value="PP_kinase_C_1"/>
    <property type="match status" value="1"/>
</dbReference>
<dbReference type="NCBIfam" id="NF003921">
    <property type="entry name" value="PRK05443.2-2"/>
    <property type="match status" value="1"/>
</dbReference>
<dbReference type="InterPro" id="IPR025200">
    <property type="entry name" value="PPK_C_dom2"/>
</dbReference>
<dbReference type="Pfam" id="PF13089">
    <property type="entry name" value="PP_kinase_N"/>
    <property type="match status" value="1"/>
</dbReference>
<evidence type="ECO:0000256" key="6">
    <source>
        <dbReference type="HAMAP-Rule" id="MF_00347"/>
    </source>
</evidence>
<feature type="binding site" evidence="6">
    <location>
        <position position="564"/>
    </location>
    <ligand>
        <name>ATP</name>
        <dbReference type="ChEBI" id="CHEBI:30616"/>
    </ligand>
</feature>
<keyword evidence="2 6" id="KW-0808">Transferase</keyword>
<dbReference type="Proteomes" id="UP000594865">
    <property type="component" value="Chromosome"/>
</dbReference>
<dbReference type="NCBIfam" id="NF003918">
    <property type="entry name" value="PRK05443.1-2"/>
    <property type="match status" value="1"/>
</dbReference>
<dbReference type="PANTHER" id="PTHR30218">
    <property type="entry name" value="POLYPHOSPHATE KINASE"/>
    <property type="match status" value="1"/>
</dbReference>
<dbReference type="InterPro" id="IPR003414">
    <property type="entry name" value="PP_kinase"/>
</dbReference>
<dbReference type="NCBIfam" id="TIGR03705">
    <property type="entry name" value="poly_P_kin"/>
    <property type="match status" value="1"/>
</dbReference>
<dbReference type="Gene3D" id="3.30.870.10">
    <property type="entry name" value="Endonuclease Chain A"/>
    <property type="match status" value="2"/>
</dbReference>
<evidence type="ECO:0000256" key="5">
    <source>
        <dbReference type="ARBA" id="ARBA00022840"/>
    </source>
</evidence>
<dbReference type="HAMAP" id="MF_00347">
    <property type="entry name" value="Polyphosphate_kinase"/>
    <property type="match status" value="1"/>
</dbReference>
<dbReference type="Pfam" id="PF13090">
    <property type="entry name" value="PP_kinase_C"/>
    <property type="match status" value="1"/>
</dbReference>
<evidence type="ECO:0000259" key="11">
    <source>
        <dbReference type="Pfam" id="PF17941"/>
    </source>
</evidence>
<dbReference type="RefSeq" id="WP_111726149.1">
    <property type="nucleotide sequence ID" value="NZ_CP065726.1"/>
</dbReference>
<evidence type="ECO:0000259" key="10">
    <source>
        <dbReference type="Pfam" id="PF13090"/>
    </source>
</evidence>
<dbReference type="Gene3D" id="1.20.58.310">
    <property type="entry name" value="Polyphosphate kinase N-terminal domain"/>
    <property type="match status" value="1"/>
</dbReference>
<feature type="domain" description="Polyphosphate kinase C-terminal" evidence="10">
    <location>
        <begin position="504"/>
        <end position="674"/>
    </location>
</feature>
<name>A0A7T3BLK1_NEICI</name>
<dbReference type="SUPFAM" id="SSF140356">
    <property type="entry name" value="PPK N-terminal domain-like"/>
    <property type="match status" value="1"/>
</dbReference>
<evidence type="ECO:0000256" key="7">
    <source>
        <dbReference type="RuleBase" id="RU003800"/>
    </source>
</evidence>
<dbReference type="CDD" id="cd09165">
    <property type="entry name" value="PLDc_PaPPK1_C1_like"/>
    <property type="match status" value="1"/>
</dbReference>
<dbReference type="InterPro" id="IPR036830">
    <property type="entry name" value="PP_kinase_middle_dom_sf"/>
</dbReference>
<dbReference type="GeneID" id="84020392"/>
<evidence type="ECO:0000259" key="8">
    <source>
        <dbReference type="Pfam" id="PF02503"/>
    </source>
</evidence>
<dbReference type="Pfam" id="PF02503">
    <property type="entry name" value="PP_kinase"/>
    <property type="match status" value="1"/>
</dbReference>